<proteinExistence type="predicted"/>
<gene>
    <name evidence="1" type="ORF">BDN72DRAFT_93368</name>
</gene>
<evidence type="ECO:0000313" key="1">
    <source>
        <dbReference type="EMBL" id="TFK67547.1"/>
    </source>
</evidence>
<dbReference type="EMBL" id="ML208373">
    <property type="protein sequence ID" value="TFK67547.1"/>
    <property type="molecule type" value="Genomic_DNA"/>
</dbReference>
<name>A0ACD3APV3_9AGAR</name>
<dbReference type="Proteomes" id="UP000308600">
    <property type="component" value="Unassembled WGS sequence"/>
</dbReference>
<evidence type="ECO:0000313" key="2">
    <source>
        <dbReference type="Proteomes" id="UP000308600"/>
    </source>
</evidence>
<sequence>MASFWPSSLRSVASFLFPSLQPRMPRSRIGLLPEAERFAEAPRPTVLLSNLIPMMLTMKKSFKWGMSLLLFQFTKSRFVHHPLYMYILNA</sequence>
<organism evidence="1 2">
    <name type="scientific">Pluteus cervinus</name>
    <dbReference type="NCBI Taxonomy" id="181527"/>
    <lineage>
        <taxon>Eukaryota</taxon>
        <taxon>Fungi</taxon>
        <taxon>Dikarya</taxon>
        <taxon>Basidiomycota</taxon>
        <taxon>Agaricomycotina</taxon>
        <taxon>Agaricomycetes</taxon>
        <taxon>Agaricomycetidae</taxon>
        <taxon>Agaricales</taxon>
        <taxon>Pluteineae</taxon>
        <taxon>Pluteaceae</taxon>
        <taxon>Pluteus</taxon>
    </lineage>
</organism>
<protein>
    <submittedName>
        <fullName evidence="1">Uncharacterized protein</fullName>
    </submittedName>
</protein>
<accession>A0ACD3APV3</accession>
<reference evidence="1 2" key="1">
    <citation type="journal article" date="2019" name="Nat. Ecol. Evol.">
        <title>Megaphylogeny resolves global patterns of mushroom evolution.</title>
        <authorList>
            <person name="Varga T."/>
            <person name="Krizsan K."/>
            <person name="Foldi C."/>
            <person name="Dima B."/>
            <person name="Sanchez-Garcia M."/>
            <person name="Sanchez-Ramirez S."/>
            <person name="Szollosi G.J."/>
            <person name="Szarkandi J.G."/>
            <person name="Papp V."/>
            <person name="Albert L."/>
            <person name="Andreopoulos W."/>
            <person name="Angelini C."/>
            <person name="Antonin V."/>
            <person name="Barry K.W."/>
            <person name="Bougher N.L."/>
            <person name="Buchanan P."/>
            <person name="Buyck B."/>
            <person name="Bense V."/>
            <person name="Catcheside P."/>
            <person name="Chovatia M."/>
            <person name="Cooper J."/>
            <person name="Damon W."/>
            <person name="Desjardin D."/>
            <person name="Finy P."/>
            <person name="Geml J."/>
            <person name="Haridas S."/>
            <person name="Hughes K."/>
            <person name="Justo A."/>
            <person name="Karasinski D."/>
            <person name="Kautmanova I."/>
            <person name="Kiss B."/>
            <person name="Kocsube S."/>
            <person name="Kotiranta H."/>
            <person name="LaButti K.M."/>
            <person name="Lechner B.E."/>
            <person name="Liimatainen K."/>
            <person name="Lipzen A."/>
            <person name="Lukacs Z."/>
            <person name="Mihaltcheva S."/>
            <person name="Morgado L.N."/>
            <person name="Niskanen T."/>
            <person name="Noordeloos M.E."/>
            <person name="Ohm R.A."/>
            <person name="Ortiz-Santana B."/>
            <person name="Ovrebo C."/>
            <person name="Racz N."/>
            <person name="Riley R."/>
            <person name="Savchenko A."/>
            <person name="Shiryaev A."/>
            <person name="Soop K."/>
            <person name="Spirin V."/>
            <person name="Szebenyi C."/>
            <person name="Tomsovsky M."/>
            <person name="Tulloss R.E."/>
            <person name="Uehling J."/>
            <person name="Grigoriev I.V."/>
            <person name="Vagvolgyi C."/>
            <person name="Papp T."/>
            <person name="Martin F.M."/>
            <person name="Miettinen O."/>
            <person name="Hibbett D.S."/>
            <person name="Nagy L.G."/>
        </authorList>
    </citation>
    <scope>NUCLEOTIDE SEQUENCE [LARGE SCALE GENOMIC DNA]</scope>
    <source>
        <strain evidence="1 2">NL-1719</strain>
    </source>
</reference>
<keyword evidence="2" id="KW-1185">Reference proteome</keyword>